<dbReference type="InterPro" id="IPR019734">
    <property type="entry name" value="TPR_rpt"/>
</dbReference>
<accession>A0A842J1T0</accession>
<gene>
    <name evidence="3" type="ORF">H7R39_00160</name>
</gene>
<sequence length="174" mass="19089">MFAGEPQKALAAYERSLKILQKGLGKEHKALAKSYHGVAIAQSALGRYDEAIANFGAAIRCYELGGKKMQKDLMSCCAGFGDTLYKMGDFNGAYVKHAVAFRIYEEVFGADSVNLLRAKYYALMAGDLAGLGNKTEALQNYEKALKVADKILEKRNDKHAKSLKAEVEAKIKEL</sequence>
<dbReference type="EMBL" id="JACLZK010000001">
    <property type="protein sequence ID" value="MBC2881706.1"/>
    <property type="molecule type" value="Genomic_DNA"/>
</dbReference>
<dbReference type="InterPro" id="IPR011990">
    <property type="entry name" value="TPR-like_helical_dom_sf"/>
</dbReference>
<reference evidence="3 4" key="1">
    <citation type="submission" date="2020-08" db="EMBL/GenBank/DDBJ databases">
        <title>Complete genome and description of Campylobacter massiliensis Marseille-Q3452 sp. nov.</title>
        <authorList>
            <person name="Antezack A."/>
        </authorList>
    </citation>
    <scope>NUCLEOTIDE SEQUENCE [LARGE SCALE GENOMIC DNA]</scope>
    <source>
        <strain evidence="3 4">Marseille-Q3452</strain>
    </source>
</reference>
<keyword evidence="2" id="KW-0802">TPR repeat</keyword>
<evidence type="ECO:0000256" key="2">
    <source>
        <dbReference type="ARBA" id="ARBA00022803"/>
    </source>
</evidence>
<evidence type="ECO:0000256" key="1">
    <source>
        <dbReference type="ARBA" id="ARBA00022737"/>
    </source>
</evidence>
<dbReference type="Pfam" id="PF13424">
    <property type="entry name" value="TPR_12"/>
    <property type="match status" value="1"/>
</dbReference>
<dbReference type="Proteomes" id="UP000552683">
    <property type="component" value="Unassembled WGS sequence"/>
</dbReference>
<keyword evidence="4" id="KW-1185">Reference proteome</keyword>
<evidence type="ECO:0000313" key="3">
    <source>
        <dbReference type="EMBL" id="MBC2881706.1"/>
    </source>
</evidence>
<keyword evidence="1" id="KW-0677">Repeat</keyword>
<comment type="caution">
    <text evidence="3">The sequence shown here is derived from an EMBL/GenBank/DDBJ whole genome shotgun (WGS) entry which is preliminary data.</text>
</comment>
<dbReference type="AlphaFoldDB" id="A0A842J1T0"/>
<evidence type="ECO:0000313" key="4">
    <source>
        <dbReference type="Proteomes" id="UP000552683"/>
    </source>
</evidence>
<name>A0A842J1T0_9BACT</name>
<dbReference type="PANTHER" id="PTHR45641">
    <property type="entry name" value="TETRATRICOPEPTIDE REPEAT PROTEIN (AFU_ORTHOLOGUE AFUA_6G03870)"/>
    <property type="match status" value="1"/>
</dbReference>
<dbReference type="SMART" id="SM00028">
    <property type="entry name" value="TPR"/>
    <property type="match status" value="2"/>
</dbReference>
<dbReference type="Gene3D" id="1.25.40.10">
    <property type="entry name" value="Tetratricopeptide repeat domain"/>
    <property type="match status" value="1"/>
</dbReference>
<proteinExistence type="predicted"/>
<dbReference type="PANTHER" id="PTHR45641:SF19">
    <property type="entry name" value="NEPHROCYSTIN-3"/>
    <property type="match status" value="1"/>
</dbReference>
<protein>
    <submittedName>
        <fullName evidence="3">Tetratricopeptide repeat protein</fullName>
    </submittedName>
</protein>
<dbReference type="SUPFAM" id="SSF48452">
    <property type="entry name" value="TPR-like"/>
    <property type="match status" value="1"/>
</dbReference>
<organism evidence="3 4">
    <name type="scientific">Campylobacter massiliensis</name>
    <dbReference type="NCBI Taxonomy" id="2762557"/>
    <lineage>
        <taxon>Bacteria</taxon>
        <taxon>Pseudomonadati</taxon>
        <taxon>Campylobacterota</taxon>
        <taxon>Epsilonproteobacteria</taxon>
        <taxon>Campylobacterales</taxon>
        <taxon>Campylobacteraceae</taxon>
        <taxon>Campylobacter</taxon>
    </lineage>
</organism>